<dbReference type="SMART" id="SM00175">
    <property type="entry name" value="RAB"/>
    <property type="match status" value="1"/>
</dbReference>
<evidence type="ECO:0000256" key="4">
    <source>
        <dbReference type="ARBA" id="ARBA00023134"/>
    </source>
</evidence>
<dbReference type="PROSITE" id="PS51420">
    <property type="entry name" value="RHO"/>
    <property type="match status" value="1"/>
</dbReference>
<feature type="transmembrane region" description="Helical" evidence="5">
    <location>
        <begin position="12"/>
        <end position="33"/>
    </location>
</feature>
<dbReference type="SMART" id="SM00176">
    <property type="entry name" value="RAN"/>
    <property type="match status" value="1"/>
</dbReference>
<evidence type="ECO:0000256" key="2">
    <source>
        <dbReference type="ARBA" id="ARBA00022741"/>
    </source>
</evidence>
<dbReference type="Pfam" id="PF00071">
    <property type="entry name" value="Ras"/>
    <property type="match status" value="1"/>
</dbReference>
<comment type="caution">
    <text evidence="6">The sequence shown here is derived from an EMBL/GenBank/DDBJ whole genome shotgun (WGS) entry which is preliminary data.</text>
</comment>
<feature type="non-terminal residue" evidence="6">
    <location>
        <position position="363"/>
    </location>
</feature>
<protein>
    <submittedName>
        <fullName evidence="6">RAS small GTpases RIC1/ypt1</fullName>
    </submittedName>
</protein>
<gene>
    <name evidence="6" type="ORF">RFI_23094</name>
</gene>
<reference evidence="6 7" key="1">
    <citation type="journal article" date="2013" name="Curr. Biol.">
        <title>The Genome of the Foraminiferan Reticulomyxa filosa.</title>
        <authorList>
            <person name="Glockner G."/>
            <person name="Hulsmann N."/>
            <person name="Schleicher M."/>
            <person name="Noegel A.A."/>
            <person name="Eichinger L."/>
            <person name="Gallinger C."/>
            <person name="Pawlowski J."/>
            <person name="Sierra R."/>
            <person name="Euteneuer U."/>
            <person name="Pillet L."/>
            <person name="Moustafa A."/>
            <person name="Platzer M."/>
            <person name="Groth M."/>
            <person name="Szafranski K."/>
            <person name="Schliwa M."/>
        </authorList>
    </citation>
    <scope>NUCLEOTIDE SEQUENCE [LARGE SCALE GENOMIC DNA]</scope>
</reference>
<dbReference type="EMBL" id="ASPP01020126">
    <property type="protein sequence ID" value="ETO14273.1"/>
    <property type="molecule type" value="Genomic_DNA"/>
</dbReference>
<dbReference type="GO" id="GO:0005525">
    <property type="term" value="F:GTP binding"/>
    <property type="evidence" value="ECO:0007669"/>
    <property type="project" value="UniProtKB-KW"/>
</dbReference>
<evidence type="ECO:0000313" key="7">
    <source>
        <dbReference type="Proteomes" id="UP000023152"/>
    </source>
</evidence>
<dbReference type="PANTHER" id="PTHR47977">
    <property type="entry name" value="RAS-RELATED PROTEIN RAB"/>
    <property type="match status" value="1"/>
</dbReference>
<dbReference type="InterPro" id="IPR001806">
    <property type="entry name" value="Small_GTPase"/>
</dbReference>
<dbReference type="AlphaFoldDB" id="X6MJT5"/>
<name>X6MJT5_RETFI</name>
<dbReference type="InterPro" id="IPR027417">
    <property type="entry name" value="P-loop_NTPase"/>
</dbReference>
<dbReference type="PRINTS" id="PR00449">
    <property type="entry name" value="RASTRNSFRMNG"/>
</dbReference>
<keyword evidence="7" id="KW-1185">Reference proteome</keyword>
<proteinExistence type="predicted"/>
<evidence type="ECO:0000256" key="1">
    <source>
        <dbReference type="ARBA" id="ARBA00022448"/>
    </source>
</evidence>
<keyword evidence="5" id="KW-0472">Membrane</keyword>
<keyword evidence="3" id="KW-0653">Protein transport</keyword>
<dbReference type="Gene3D" id="3.40.50.300">
    <property type="entry name" value="P-loop containing nucleotide triphosphate hydrolases"/>
    <property type="match status" value="1"/>
</dbReference>
<keyword evidence="4" id="KW-0342">GTP-binding</keyword>
<dbReference type="PROSITE" id="PS51419">
    <property type="entry name" value="RAB"/>
    <property type="match status" value="1"/>
</dbReference>
<dbReference type="Proteomes" id="UP000023152">
    <property type="component" value="Unassembled WGS sequence"/>
</dbReference>
<dbReference type="GO" id="GO:0003924">
    <property type="term" value="F:GTPase activity"/>
    <property type="evidence" value="ECO:0007669"/>
    <property type="project" value="InterPro"/>
</dbReference>
<evidence type="ECO:0000313" key="6">
    <source>
        <dbReference type="EMBL" id="ETO14273.1"/>
    </source>
</evidence>
<dbReference type="InterPro" id="IPR005225">
    <property type="entry name" value="Small_GTP-bd"/>
</dbReference>
<dbReference type="GO" id="GO:0015031">
    <property type="term" value="P:protein transport"/>
    <property type="evidence" value="ECO:0007669"/>
    <property type="project" value="UniProtKB-KW"/>
</dbReference>
<dbReference type="InterPro" id="IPR025662">
    <property type="entry name" value="Sigma_54_int_dom_ATP-bd_1"/>
</dbReference>
<keyword evidence="1" id="KW-0813">Transport</keyword>
<evidence type="ECO:0000256" key="3">
    <source>
        <dbReference type="ARBA" id="ARBA00022927"/>
    </source>
</evidence>
<keyword evidence="2" id="KW-0547">Nucleotide-binding</keyword>
<keyword evidence="5" id="KW-1133">Transmembrane helix</keyword>
<dbReference type="NCBIfam" id="TIGR00231">
    <property type="entry name" value="small_GTP"/>
    <property type="match status" value="1"/>
</dbReference>
<dbReference type="FunFam" id="3.40.50.300:FF:001447">
    <property type="entry name" value="Ras-related protein Rab-1B"/>
    <property type="match status" value="1"/>
</dbReference>
<dbReference type="PROSITE" id="PS51421">
    <property type="entry name" value="RAS"/>
    <property type="match status" value="1"/>
</dbReference>
<organism evidence="6 7">
    <name type="scientific">Reticulomyxa filosa</name>
    <dbReference type="NCBI Taxonomy" id="46433"/>
    <lineage>
        <taxon>Eukaryota</taxon>
        <taxon>Sar</taxon>
        <taxon>Rhizaria</taxon>
        <taxon>Retaria</taxon>
        <taxon>Foraminifera</taxon>
        <taxon>Monothalamids</taxon>
        <taxon>Reticulomyxidae</taxon>
        <taxon>Reticulomyxa</taxon>
    </lineage>
</organism>
<dbReference type="InterPro" id="IPR050227">
    <property type="entry name" value="Rab"/>
</dbReference>
<sequence length="363" mass="42287">MTRRKTNLDYDYLFVLLLVGDSGVGKSCLLLRFTENTFDENMINTIGVDFKTKTITIDQKIVKLQLWFVFFFFCHGHNKKDTAGQERFRAITKSYYRGAHGIIVVYDVTKSETFENVPNWISEIDKNAPETVCKLLVGNKSDKEEQHLRQVTRERAKELALKFQIPLIETSAKKTENITQVRHNIDTTEIMRKRKPLSLSLNKVKKKKAMIVGVELSKKKKKGGNERTKTPKKKSFCNDSHSMSYIFDISCTCLKQKHSNSKKKIKFFAYKKMFFETWKVISTKYYLPIGDVQLQLNVRMTCCVSGIRSSDISLSYHYRTITPKTIINLSEAEEIKVIIKCWVLTLNIKLEWIHEFDKLVVNY</sequence>
<dbReference type="SMART" id="SM00174">
    <property type="entry name" value="RHO"/>
    <property type="match status" value="1"/>
</dbReference>
<accession>X6MJT5</accession>
<dbReference type="PROSITE" id="PS00675">
    <property type="entry name" value="SIGMA54_INTERACT_1"/>
    <property type="match status" value="1"/>
</dbReference>
<evidence type="ECO:0000256" key="5">
    <source>
        <dbReference type="SAM" id="Phobius"/>
    </source>
</evidence>
<dbReference type="SMART" id="SM00173">
    <property type="entry name" value="RAS"/>
    <property type="match status" value="1"/>
</dbReference>
<keyword evidence="5" id="KW-0812">Transmembrane</keyword>
<dbReference type="SUPFAM" id="SSF52540">
    <property type="entry name" value="P-loop containing nucleoside triphosphate hydrolases"/>
    <property type="match status" value="1"/>
</dbReference>